<dbReference type="InterPro" id="IPR006145">
    <property type="entry name" value="PsdUridine_synth_RsuA/RluA"/>
</dbReference>
<dbReference type="Proteomes" id="UP001605036">
    <property type="component" value="Unassembled WGS sequence"/>
</dbReference>
<dbReference type="InterPro" id="IPR050188">
    <property type="entry name" value="RluA_PseudoU_synthase"/>
</dbReference>
<dbReference type="Pfam" id="PF00849">
    <property type="entry name" value="PseudoU_synth_2"/>
    <property type="match status" value="1"/>
</dbReference>
<evidence type="ECO:0000259" key="1">
    <source>
        <dbReference type="Pfam" id="PF00849"/>
    </source>
</evidence>
<gene>
    <name evidence="2" type="ORF">R1flu_025173</name>
</gene>
<dbReference type="InterPro" id="IPR020103">
    <property type="entry name" value="PsdUridine_synth_cat_dom_sf"/>
</dbReference>
<dbReference type="CDD" id="cd02869">
    <property type="entry name" value="PseudoU_synth_RluA_like"/>
    <property type="match status" value="1"/>
</dbReference>
<name>A0ABD1Y013_9MARC</name>
<dbReference type="Gene3D" id="3.30.2350.10">
    <property type="entry name" value="Pseudouridine synthase"/>
    <property type="match status" value="1"/>
</dbReference>
<dbReference type="EMBL" id="JBHFFA010000007">
    <property type="protein sequence ID" value="KAL2613481.1"/>
    <property type="molecule type" value="Genomic_DNA"/>
</dbReference>
<dbReference type="PANTHER" id="PTHR21600">
    <property type="entry name" value="MITOCHONDRIAL RNA PSEUDOURIDINE SYNTHASE"/>
    <property type="match status" value="1"/>
</dbReference>
<evidence type="ECO:0000313" key="3">
    <source>
        <dbReference type="Proteomes" id="UP001605036"/>
    </source>
</evidence>
<dbReference type="PANTHER" id="PTHR21600:SF52">
    <property type="entry name" value="PSEUDOURIDINE SYNTHASE RSUA_RLUA-LIKE DOMAIN-CONTAINING PROTEIN"/>
    <property type="match status" value="1"/>
</dbReference>
<proteinExistence type="predicted"/>
<reference evidence="2 3" key="1">
    <citation type="submission" date="2024-09" db="EMBL/GenBank/DDBJ databases">
        <title>Chromosome-scale assembly of Riccia fluitans.</title>
        <authorList>
            <person name="Paukszto L."/>
            <person name="Sawicki J."/>
            <person name="Karawczyk K."/>
            <person name="Piernik-Szablinska J."/>
            <person name="Szczecinska M."/>
            <person name="Mazdziarz M."/>
        </authorList>
    </citation>
    <scope>NUCLEOTIDE SEQUENCE [LARGE SCALE GENOMIC DNA]</scope>
    <source>
        <strain evidence="2">Rf_01</strain>
        <tissue evidence="2">Aerial parts of the thallus</tissue>
    </source>
</reference>
<accession>A0ABD1Y013</accession>
<comment type="caution">
    <text evidence="2">The sequence shown here is derived from an EMBL/GenBank/DDBJ whole genome shotgun (WGS) entry which is preliminary data.</text>
</comment>
<dbReference type="SUPFAM" id="SSF55120">
    <property type="entry name" value="Pseudouridine synthase"/>
    <property type="match status" value="1"/>
</dbReference>
<keyword evidence="3" id="KW-1185">Reference proteome</keyword>
<organism evidence="2 3">
    <name type="scientific">Riccia fluitans</name>
    <dbReference type="NCBI Taxonomy" id="41844"/>
    <lineage>
        <taxon>Eukaryota</taxon>
        <taxon>Viridiplantae</taxon>
        <taxon>Streptophyta</taxon>
        <taxon>Embryophyta</taxon>
        <taxon>Marchantiophyta</taxon>
        <taxon>Marchantiopsida</taxon>
        <taxon>Marchantiidae</taxon>
        <taxon>Marchantiales</taxon>
        <taxon>Ricciaceae</taxon>
        <taxon>Riccia</taxon>
    </lineage>
</organism>
<protein>
    <recommendedName>
        <fullName evidence="1">Pseudouridine synthase RsuA/RluA-like domain-containing protein</fullName>
    </recommendedName>
</protein>
<evidence type="ECO:0000313" key="2">
    <source>
        <dbReference type="EMBL" id="KAL2613481.1"/>
    </source>
</evidence>
<sequence length="521" mass="58385">MMNTLMALSSSTKLGSSLVFKRNVLTLASSSASHLLSPTLSNHGYRAVVSAPLRGIALQTQSWHLSSRPFVNARAFNEVSDSVIAFSDVAIKVPDLTPKQNLMWCSSDGDDSTARVVEYGRLLPCPPGNMPPRVVHLILREKGKVADVVSKSLSLPRTYVEDLIDFGAVHYALLWPTPPADTRPEQFELYKQLAPLYQDPVKRPYLKRKTIKEAQKTFRVTTRYLELDAGSYLRVHVHPKRFPRCYEVDWKKRIIAETKSYVVLDKPASVSVGGTVDNLVETCANFTARALGQRTPLAITHQIDTCTEGCVVLAKTKEFASKFHELLRDKKVRKMYKAIATSPMPVGRITHYMRADRHPPRLISNAAHEGWALCEMEVKSCKQVEWPSQSTMKKIGIKSSGWKVQDYAYELTIQLLTGRTHQIRAQCAAMGAPLLGDSMYLPAAIARLKFPEVDPVLTAPFSEDESSWIGNIKDRRDGGVMETWVSMHGREPEALGLQASQLSWDDGKIYKFKAGLPWWET</sequence>
<feature type="domain" description="Pseudouridine synthase RsuA/RluA-like" evidence="1">
    <location>
        <begin position="261"/>
        <end position="429"/>
    </location>
</feature>
<dbReference type="AlphaFoldDB" id="A0ABD1Y013"/>